<feature type="region of interest" description="Disordered" evidence="1">
    <location>
        <begin position="274"/>
        <end position="399"/>
    </location>
</feature>
<feature type="compositionally biased region" description="Basic and acidic residues" evidence="1">
    <location>
        <begin position="298"/>
        <end position="326"/>
    </location>
</feature>
<dbReference type="Proteomes" id="UP000663838">
    <property type="component" value="Unassembled WGS sequence"/>
</dbReference>
<evidence type="ECO:0000313" key="2">
    <source>
        <dbReference type="EMBL" id="CAF4929247.1"/>
    </source>
</evidence>
<feature type="region of interest" description="Disordered" evidence="1">
    <location>
        <begin position="96"/>
        <end position="121"/>
    </location>
</feature>
<dbReference type="EMBL" id="CAJOBS010008427">
    <property type="protein sequence ID" value="CAF4929247.1"/>
    <property type="molecule type" value="Genomic_DNA"/>
</dbReference>
<comment type="caution">
    <text evidence="2">The sequence shown here is derived from an EMBL/GenBank/DDBJ whole genome shotgun (WGS) entry which is preliminary data.</text>
</comment>
<feature type="compositionally biased region" description="Basic residues" evidence="1">
    <location>
        <begin position="388"/>
        <end position="399"/>
    </location>
</feature>
<organism evidence="2 3">
    <name type="scientific">Rotaria socialis</name>
    <dbReference type="NCBI Taxonomy" id="392032"/>
    <lineage>
        <taxon>Eukaryota</taxon>
        <taxon>Metazoa</taxon>
        <taxon>Spiralia</taxon>
        <taxon>Gnathifera</taxon>
        <taxon>Rotifera</taxon>
        <taxon>Eurotatoria</taxon>
        <taxon>Bdelloidea</taxon>
        <taxon>Philodinida</taxon>
        <taxon>Philodinidae</taxon>
        <taxon>Rotaria</taxon>
    </lineage>
</organism>
<reference evidence="2" key="1">
    <citation type="submission" date="2021-02" db="EMBL/GenBank/DDBJ databases">
        <authorList>
            <person name="Nowell W R."/>
        </authorList>
    </citation>
    <scope>NUCLEOTIDE SEQUENCE</scope>
</reference>
<feature type="compositionally biased region" description="Basic and acidic residues" evidence="1">
    <location>
        <begin position="339"/>
        <end position="364"/>
    </location>
</feature>
<sequence>TFHRGANIENFLTYCLKIEKKTGQATLSHAGPNSIYCYETITCRFSKTTLDLSKLDYVHVSAGSQKVPIRNLTINFEKIPDLHPLFDRNFKRGDDPFHNRKSPHLRSRSPSPNIAQSTRDMPPSFIRKAANAVAGLFGYDADDKSLGPCPYSINCLFQGESQHMKKYSHPCPYSELCTNKEKEPNLTHEPHRAKQCPSKSSCQKLHDPVHRAQYRHPGYPDFLIPCQDGSSCHNKTSDHRIKYSHGEQGEVVRDKIRRTVCQFGTECRNQDDNDHCSKYSHPGENRVKHARSSSPERIACRHGSDCRDKNDRQHRSKFSHPDERESSPSSNSARITCRHGSDCRDKNDRQHCSKFSHPDEDRNQGHRGSNQDKTPCRHGNKCFDKDPHHRSKYSHPNKK</sequence>
<feature type="non-terminal residue" evidence="2">
    <location>
        <position position="1"/>
    </location>
</feature>
<evidence type="ECO:0000256" key="1">
    <source>
        <dbReference type="SAM" id="MobiDB-lite"/>
    </source>
</evidence>
<name>A0A821WWA9_9BILA</name>
<proteinExistence type="predicted"/>
<dbReference type="AlphaFoldDB" id="A0A821WWA9"/>
<gene>
    <name evidence="2" type="ORF">TOA249_LOCUS32642</name>
</gene>
<protein>
    <submittedName>
        <fullName evidence="2">Uncharacterized protein</fullName>
    </submittedName>
</protein>
<feature type="compositionally biased region" description="Polar residues" evidence="1">
    <location>
        <begin position="108"/>
        <end position="119"/>
    </location>
</feature>
<accession>A0A821WWA9</accession>
<evidence type="ECO:0000313" key="3">
    <source>
        <dbReference type="Proteomes" id="UP000663838"/>
    </source>
</evidence>
<feature type="compositionally biased region" description="Basic and acidic residues" evidence="1">
    <location>
        <begin position="274"/>
        <end position="287"/>
    </location>
</feature>